<dbReference type="InterPro" id="IPR050834">
    <property type="entry name" value="Glycosyltransf_2"/>
</dbReference>
<dbReference type="PANTHER" id="PTHR43685">
    <property type="entry name" value="GLYCOSYLTRANSFERASE"/>
    <property type="match status" value="1"/>
</dbReference>
<name>A0A1F7WJG5_9BACT</name>
<evidence type="ECO:0000313" key="2">
    <source>
        <dbReference type="EMBL" id="OGM02175.1"/>
    </source>
</evidence>
<dbReference type="InterPro" id="IPR029044">
    <property type="entry name" value="Nucleotide-diphossugar_trans"/>
</dbReference>
<dbReference type="Gene3D" id="3.90.550.10">
    <property type="entry name" value="Spore Coat Polysaccharide Biosynthesis Protein SpsA, Chain A"/>
    <property type="match status" value="1"/>
</dbReference>
<dbReference type="AlphaFoldDB" id="A0A1F7WJG5"/>
<dbReference type="Pfam" id="PF00535">
    <property type="entry name" value="Glycos_transf_2"/>
    <property type="match status" value="1"/>
</dbReference>
<protein>
    <recommendedName>
        <fullName evidence="1">Glycosyltransferase 2-like domain-containing protein</fullName>
    </recommendedName>
</protein>
<gene>
    <name evidence="2" type="ORF">A2115_01535</name>
</gene>
<dbReference type="Proteomes" id="UP000176198">
    <property type="component" value="Unassembled WGS sequence"/>
</dbReference>
<proteinExistence type="predicted"/>
<dbReference type="SUPFAM" id="SSF53448">
    <property type="entry name" value="Nucleotide-diphospho-sugar transferases"/>
    <property type="match status" value="1"/>
</dbReference>
<dbReference type="PANTHER" id="PTHR43685:SF2">
    <property type="entry name" value="GLYCOSYLTRANSFERASE 2-LIKE DOMAIN-CONTAINING PROTEIN"/>
    <property type="match status" value="1"/>
</dbReference>
<dbReference type="STRING" id="1802471.A2115_01535"/>
<reference evidence="2 3" key="1">
    <citation type="journal article" date="2016" name="Nat. Commun.">
        <title>Thousands of microbial genomes shed light on interconnected biogeochemical processes in an aquifer system.</title>
        <authorList>
            <person name="Anantharaman K."/>
            <person name="Brown C.T."/>
            <person name="Hug L.A."/>
            <person name="Sharon I."/>
            <person name="Castelle C.J."/>
            <person name="Probst A.J."/>
            <person name="Thomas B.C."/>
            <person name="Singh A."/>
            <person name="Wilkins M.J."/>
            <person name="Karaoz U."/>
            <person name="Brodie E.L."/>
            <person name="Williams K.H."/>
            <person name="Hubbard S.S."/>
            <person name="Banfield J.F."/>
        </authorList>
    </citation>
    <scope>NUCLEOTIDE SEQUENCE [LARGE SCALE GENOMIC DNA]</scope>
</reference>
<dbReference type="EMBL" id="MGFJ01000028">
    <property type="protein sequence ID" value="OGM02175.1"/>
    <property type="molecule type" value="Genomic_DNA"/>
</dbReference>
<evidence type="ECO:0000259" key="1">
    <source>
        <dbReference type="Pfam" id="PF00535"/>
    </source>
</evidence>
<accession>A0A1F7WJG5</accession>
<dbReference type="CDD" id="cd04186">
    <property type="entry name" value="GT_2_like_c"/>
    <property type="match status" value="1"/>
</dbReference>
<feature type="domain" description="Glycosyltransferase 2-like" evidence="1">
    <location>
        <begin position="6"/>
        <end position="161"/>
    </location>
</feature>
<sequence>MTPNLSLIILNYNRKKDLVELINSILKQTYKNFEIIVVDNASSDGSVEEIKRTYSGVKIVALEKNIGRSGHNKGANIAKGEILVFLDADMYFPFSFLAKLRDKFKLLPSLNAASFNMKDPSARTPGWQPVYIKKNGDNRIGYESCFGGGMLAIKRKIFEDVGGFNPSFFVYVDEWEYLIRLWAEGYSVRYFPDLLGYHKESPYAYRSVMRGYHVIVNHAQIYALYLPVKLWPKFLSHHSRETVRILAKNEADRWGTLRGLILAGFYFLKALPKRNVVKGGALEKFLRFYFPKKGDVIVEKWGWGKSSN</sequence>
<dbReference type="InterPro" id="IPR001173">
    <property type="entry name" value="Glyco_trans_2-like"/>
</dbReference>
<comment type="caution">
    <text evidence="2">The sequence shown here is derived from an EMBL/GenBank/DDBJ whole genome shotgun (WGS) entry which is preliminary data.</text>
</comment>
<evidence type="ECO:0000313" key="3">
    <source>
        <dbReference type="Proteomes" id="UP000176198"/>
    </source>
</evidence>
<organism evidence="2 3">
    <name type="scientific">Candidatus Woesebacteria bacterium GWA1_41_8</name>
    <dbReference type="NCBI Taxonomy" id="1802471"/>
    <lineage>
        <taxon>Bacteria</taxon>
        <taxon>Candidatus Woeseibacteriota</taxon>
    </lineage>
</organism>